<dbReference type="GO" id="GO:0005524">
    <property type="term" value="F:ATP binding"/>
    <property type="evidence" value="ECO:0007669"/>
    <property type="project" value="UniProtKB-KW"/>
</dbReference>
<keyword evidence="8 9" id="KW-0472">Membrane</keyword>
<dbReference type="AlphaFoldDB" id="A0A3B1DEW2"/>
<dbReference type="GO" id="GO:0016887">
    <property type="term" value="F:ATP hydrolysis activity"/>
    <property type="evidence" value="ECO:0007669"/>
    <property type="project" value="InterPro"/>
</dbReference>
<dbReference type="InterPro" id="IPR039421">
    <property type="entry name" value="Type_1_exporter"/>
</dbReference>
<comment type="subcellular location">
    <subcellularLocation>
        <location evidence="1">Cell membrane</location>
        <topology evidence="1">Multi-pass membrane protein</topology>
    </subcellularLocation>
</comment>
<evidence type="ECO:0000256" key="9">
    <source>
        <dbReference type="SAM" id="Phobius"/>
    </source>
</evidence>
<dbReference type="Gene3D" id="3.40.50.300">
    <property type="entry name" value="P-loop containing nucleotide triphosphate hydrolases"/>
    <property type="match status" value="1"/>
</dbReference>
<dbReference type="InterPro" id="IPR036640">
    <property type="entry name" value="ABC1_TM_sf"/>
</dbReference>
<dbReference type="InterPro" id="IPR011527">
    <property type="entry name" value="ABC1_TM_dom"/>
</dbReference>
<evidence type="ECO:0000313" key="12">
    <source>
        <dbReference type="EMBL" id="VAX27177.1"/>
    </source>
</evidence>
<keyword evidence="3" id="KW-1003">Cell membrane</keyword>
<dbReference type="SUPFAM" id="SSF52540">
    <property type="entry name" value="P-loop containing nucleoside triphosphate hydrolases"/>
    <property type="match status" value="1"/>
</dbReference>
<dbReference type="EMBL" id="UOGD01000371">
    <property type="protein sequence ID" value="VAX27177.1"/>
    <property type="molecule type" value="Genomic_DNA"/>
</dbReference>
<evidence type="ECO:0000256" key="4">
    <source>
        <dbReference type="ARBA" id="ARBA00022692"/>
    </source>
</evidence>
<dbReference type="InterPro" id="IPR027417">
    <property type="entry name" value="P-loop_NTPase"/>
</dbReference>
<dbReference type="Pfam" id="PF00005">
    <property type="entry name" value="ABC_tran"/>
    <property type="match status" value="1"/>
</dbReference>
<evidence type="ECO:0000256" key="6">
    <source>
        <dbReference type="ARBA" id="ARBA00022840"/>
    </source>
</evidence>
<dbReference type="InterPro" id="IPR003439">
    <property type="entry name" value="ABC_transporter-like_ATP-bd"/>
</dbReference>
<proteinExistence type="predicted"/>
<feature type="transmembrane region" description="Helical" evidence="9">
    <location>
        <begin position="133"/>
        <end position="152"/>
    </location>
</feature>
<dbReference type="PANTHER" id="PTHR43394">
    <property type="entry name" value="ATP-DEPENDENT PERMEASE MDL1, MITOCHONDRIAL"/>
    <property type="match status" value="1"/>
</dbReference>
<evidence type="ECO:0000259" key="11">
    <source>
        <dbReference type="PROSITE" id="PS50929"/>
    </source>
</evidence>
<protein>
    <submittedName>
        <fullName evidence="12">Heterodimeric efflux ABC transporter, permease/ATP-binding subunit 1</fullName>
    </submittedName>
</protein>
<sequence length="582" mass="66351">MVKLSSLNRYFKRYKSKLALGIIFILISDITQVYIPILLKDSIDAIQNHLNYDLIVKYAIMIVGAAVISGIFRFLIRETIIVVSRKIEYDLRQDFWEHLLKLSYRFYQNNSTGNIMAHATNDIAAVRMYIGPAVMYSIDTIIKFIIVISIMITLSPELTLYTLLPLPILSFLVYKLSKKIHKKFTLIQEKFSDLTAKAQENFSGIRVIKSYVREKYEIDEFAKLSDEYLKRNMDKIKIQAFFMPLLFLITGLSIIIVILVGGNMVINHQLTLGDIIAFIAFLGLLIWPTIAFGWVANIIQQAGASLKRLHKIYNEEIEIKDSSETDASIQSINGTIRFENVSFRYNKDQEPVIKNINIEVPQGTTLAIVGHTGVGKSSFVNLMPRLYDTTIGRILIDGKDIRTIPLSVLRRNIGMVPQETFLFSDTLKNNILYGVENENDELLYNVAEISQLSKDVNDFPKKYETMLGERGITLSGGQKQRTCLARALAIDPKILILDDSLSAVDTKTEEEILKNLKTFMRHRTSIIISHRISTVKDADNIIVLSEGIIKEEGTHEQLLKLGGIYYELYNKQLLEKELEEIS</sequence>
<dbReference type="GO" id="GO:0005886">
    <property type="term" value="C:plasma membrane"/>
    <property type="evidence" value="ECO:0007669"/>
    <property type="project" value="UniProtKB-SubCell"/>
</dbReference>
<reference evidence="12" key="1">
    <citation type="submission" date="2018-06" db="EMBL/GenBank/DDBJ databases">
        <authorList>
            <person name="Zhirakovskaya E."/>
        </authorList>
    </citation>
    <scope>NUCLEOTIDE SEQUENCE</scope>
</reference>
<evidence type="ECO:0000256" key="8">
    <source>
        <dbReference type="ARBA" id="ARBA00023136"/>
    </source>
</evidence>
<feature type="domain" description="ABC transporter" evidence="10">
    <location>
        <begin position="336"/>
        <end position="571"/>
    </location>
</feature>
<dbReference type="SMART" id="SM00382">
    <property type="entry name" value="AAA"/>
    <property type="match status" value="1"/>
</dbReference>
<evidence type="ECO:0000256" key="2">
    <source>
        <dbReference type="ARBA" id="ARBA00022448"/>
    </source>
</evidence>
<gene>
    <name evidence="12" type="ORF">MNBD_IGNAVI01-1356</name>
</gene>
<feature type="transmembrane region" description="Helical" evidence="9">
    <location>
        <begin position="18"/>
        <end position="35"/>
    </location>
</feature>
<feature type="transmembrane region" description="Helical" evidence="9">
    <location>
        <begin position="240"/>
        <end position="263"/>
    </location>
</feature>
<dbReference type="PANTHER" id="PTHR43394:SF1">
    <property type="entry name" value="ATP-BINDING CASSETTE SUB-FAMILY B MEMBER 10, MITOCHONDRIAL"/>
    <property type="match status" value="1"/>
</dbReference>
<dbReference type="SUPFAM" id="SSF90123">
    <property type="entry name" value="ABC transporter transmembrane region"/>
    <property type="match status" value="1"/>
</dbReference>
<evidence type="ECO:0000256" key="5">
    <source>
        <dbReference type="ARBA" id="ARBA00022741"/>
    </source>
</evidence>
<dbReference type="Gene3D" id="1.20.1560.10">
    <property type="entry name" value="ABC transporter type 1, transmembrane domain"/>
    <property type="match status" value="1"/>
</dbReference>
<organism evidence="12">
    <name type="scientific">hydrothermal vent metagenome</name>
    <dbReference type="NCBI Taxonomy" id="652676"/>
    <lineage>
        <taxon>unclassified sequences</taxon>
        <taxon>metagenomes</taxon>
        <taxon>ecological metagenomes</taxon>
    </lineage>
</organism>
<dbReference type="PROSITE" id="PS50929">
    <property type="entry name" value="ABC_TM1F"/>
    <property type="match status" value="1"/>
</dbReference>
<feature type="transmembrane region" description="Helical" evidence="9">
    <location>
        <begin position="55"/>
        <end position="76"/>
    </location>
</feature>
<dbReference type="GO" id="GO:0015421">
    <property type="term" value="F:ABC-type oligopeptide transporter activity"/>
    <property type="evidence" value="ECO:0007669"/>
    <property type="project" value="TreeGrafter"/>
</dbReference>
<feature type="transmembrane region" description="Helical" evidence="9">
    <location>
        <begin position="275"/>
        <end position="299"/>
    </location>
</feature>
<feature type="domain" description="ABC transmembrane type-1" evidence="11">
    <location>
        <begin position="19"/>
        <end position="301"/>
    </location>
</feature>
<keyword evidence="7 9" id="KW-1133">Transmembrane helix</keyword>
<evidence type="ECO:0000256" key="7">
    <source>
        <dbReference type="ARBA" id="ARBA00022989"/>
    </source>
</evidence>
<accession>A0A3B1DEW2</accession>
<keyword evidence="2" id="KW-0813">Transport</keyword>
<dbReference type="CDD" id="cd18541">
    <property type="entry name" value="ABC_6TM_TmrB_like"/>
    <property type="match status" value="1"/>
</dbReference>
<dbReference type="PROSITE" id="PS50893">
    <property type="entry name" value="ABC_TRANSPORTER_2"/>
    <property type="match status" value="1"/>
</dbReference>
<keyword evidence="6 12" id="KW-0067">ATP-binding</keyword>
<keyword evidence="5" id="KW-0547">Nucleotide-binding</keyword>
<dbReference type="FunFam" id="1.20.1560.10:FF:000011">
    <property type="entry name" value="Multidrug ABC transporter ATP-binding protein"/>
    <property type="match status" value="1"/>
</dbReference>
<dbReference type="InterPro" id="IPR003593">
    <property type="entry name" value="AAA+_ATPase"/>
</dbReference>
<feature type="transmembrane region" description="Helical" evidence="9">
    <location>
        <begin position="158"/>
        <end position="176"/>
    </location>
</feature>
<keyword evidence="4 9" id="KW-0812">Transmembrane</keyword>
<dbReference type="FunFam" id="3.40.50.300:FF:000221">
    <property type="entry name" value="Multidrug ABC transporter ATP-binding protein"/>
    <property type="match status" value="1"/>
</dbReference>
<evidence type="ECO:0000256" key="1">
    <source>
        <dbReference type="ARBA" id="ARBA00004651"/>
    </source>
</evidence>
<evidence type="ECO:0000256" key="3">
    <source>
        <dbReference type="ARBA" id="ARBA00022475"/>
    </source>
</evidence>
<dbReference type="Pfam" id="PF00664">
    <property type="entry name" value="ABC_membrane"/>
    <property type="match status" value="1"/>
</dbReference>
<evidence type="ECO:0000259" key="10">
    <source>
        <dbReference type="PROSITE" id="PS50893"/>
    </source>
</evidence>
<name>A0A3B1DEW2_9ZZZZ</name>